<accession>A0A9Q9BEG1</accession>
<protein>
    <submittedName>
        <fullName evidence="1">HMG-CoA synthase</fullName>
    </submittedName>
</protein>
<dbReference type="AlphaFoldDB" id="A0A9Q9BEG1"/>
<dbReference type="RefSeq" id="WP_010694150.1">
    <property type="nucleotide sequence ID" value="NZ_CP051522.1"/>
</dbReference>
<sequence>MNGQMNNYNSYMQKTYSPIDVNTLPYFVNMKALRNYAKEKGVPISSLTDSEKKQFTKINLASSKVSNS</sequence>
<evidence type="ECO:0000313" key="2">
    <source>
        <dbReference type="Proteomes" id="UP001056981"/>
    </source>
</evidence>
<evidence type="ECO:0000313" key="1">
    <source>
        <dbReference type="EMBL" id="UTD01329.1"/>
    </source>
</evidence>
<gene>
    <name evidence="1" type="ORF">E4N86_11860</name>
</gene>
<organism evidence="1 2">
    <name type="scientific">Treponema denticola</name>
    <dbReference type="NCBI Taxonomy" id="158"/>
    <lineage>
        <taxon>Bacteria</taxon>
        <taxon>Pseudomonadati</taxon>
        <taxon>Spirochaetota</taxon>
        <taxon>Spirochaetia</taxon>
        <taxon>Spirochaetales</taxon>
        <taxon>Treponemataceae</taxon>
        <taxon>Treponema</taxon>
    </lineage>
</organism>
<proteinExistence type="predicted"/>
<reference evidence="1" key="1">
    <citation type="submission" date="2020-04" db="EMBL/GenBank/DDBJ databases">
        <title>Comparative genomics of oral phylogroup-2 Treponema strains.</title>
        <authorList>
            <person name="Zeng H."/>
            <person name="Chan Y.K."/>
            <person name="Watt R.M."/>
        </authorList>
    </citation>
    <scope>NUCLEOTIDE SEQUENCE</scope>
    <source>
        <strain evidence="1">OMZ 905</strain>
    </source>
</reference>
<name>A0A9Q9BEG1_TREDN</name>
<dbReference type="EMBL" id="CP051635">
    <property type="protein sequence ID" value="UTD01329.1"/>
    <property type="molecule type" value="Genomic_DNA"/>
</dbReference>
<dbReference type="Proteomes" id="UP001056981">
    <property type="component" value="Chromosome"/>
</dbReference>